<organism evidence="1">
    <name type="scientific">Fagus sylvatica</name>
    <name type="common">Beechnut</name>
    <dbReference type="NCBI Taxonomy" id="28930"/>
    <lineage>
        <taxon>Eukaryota</taxon>
        <taxon>Viridiplantae</taxon>
        <taxon>Streptophyta</taxon>
        <taxon>Embryophyta</taxon>
        <taxon>Tracheophyta</taxon>
        <taxon>Spermatophyta</taxon>
        <taxon>Magnoliopsida</taxon>
        <taxon>eudicotyledons</taxon>
        <taxon>Gunneridae</taxon>
        <taxon>Pentapetalae</taxon>
        <taxon>rosids</taxon>
        <taxon>fabids</taxon>
        <taxon>Fagales</taxon>
        <taxon>Fagaceae</taxon>
        <taxon>Fagus</taxon>
    </lineage>
</organism>
<proteinExistence type="predicted"/>
<protein>
    <submittedName>
        <fullName evidence="1">Uncharacterized protein</fullName>
    </submittedName>
</protein>
<reference evidence="1" key="1">
    <citation type="submission" date="2018-02" db="EMBL/GenBank/DDBJ databases">
        <authorList>
            <person name="Cohen D.B."/>
            <person name="Kent A.D."/>
        </authorList>
    </citation>
    <scope>NUCLEOTIDE SEQUENCE</scope>
</reference>
<dbReference type="EMBL" id="OIVN01004445">
    <property type="protein sequence ID" value="SPD17371.1"/>
    <property type="molecule type" value="Genomic_DNA"/>
</dbReference>
<sequence>MKEKVVAGILRISMVDSGSGFSKEKACLTLPALSFTKENAWMIGSRGGISSLLEICQAGFSSFGSWGSEKSRSVQ</sequence>
<gene>
    <name evidence="1" type="ORF">FSB_LOCUS45253</name>
</gene>
<dbReference type="AlphaFoldDB" id="A0A2N9I0J5"/>
<name>A0A2N9I0J5_FAGSY</name>
<evidence type="ECO:0000313" key="1">
    <source>
        <dbReference type="EMBL" id="SPD17371.1"/>
    </source>
</evidence>
<accession>A0A2N9I0J5</accession>